<name>A0A1R3K231_9ROSI</name>
<gene>
    <name evidence="2" type="ORF">COLO4_12136</name>
</gene>
<protein>
    <submittedName>
        <fullName evidence="2">Uncharacterized protein</fullName>
    </submittedName>
</protein>
<organism evidence="2 3">
    <name type="scientific">Corchorus olitorius</name>
    <dbReference type="NCBI Taxonomy" id="93759"/>
    <lineage>
        <taxon>Eukaryota</taxon>
        <taxon>Viridiplantae</taxon>
        <taxon>Streptophyta</taxon>
        <taxon>Embryophyta</taxon>
        <taxon>Tracheophyta</taxon>
        <taxon>Spermatophyta</taxon>
        <taxon>Magnoliopsida</taxon>
        <taxon>eudicotyledons</taxon>
        <taxon>Gunneridae</taxon>
        <taxon>Pentapetalae</taxon>
        <taxon>rosids</taxon>
        <taxon>malvids</taxon>
        <taxon>Malvales</taxon>
        <taxon>Malvaceae</taxon>
        <taxon>Grewioideae</taxon>
        <taxon>Apeibeae</taxon>
        <taxon>Corchorus</taxon>
    </lineage>
</organism>
<feature type="compositionally biased region" description="Basic and acidic residues" evidence="1">
    <location>
        <begin position="165"/>
        <end position="183"/>
    </location>
</feature>
<keyword evidence="3" id="KW-1185">Reference proteome</keyword>
<dbReference type="Proteomes" id="UP000187203">
    <property type="component" value="Unassembled WGS sequence"/>
</dbReference>
<dbReference type="EMBL" id="AWUE01014830">
    <property type="protein sequence ID" value="OMP01134.1"/>
    <property type="molecule type" value="Genomic_DNA"/>
</dbReference>
<feature type="region of interest" description="Disordered" evidence="1">
    <location>
        <begin position="165"/>
        <end position="194"/>
    </location>
</feature>
<sequence length="194" mass="22283">MVRNITHFEVLKTSKKELNDWDHKEVNSPDYTFPLKGIDLLHLGNNPKRHGDLSRGGMIGSRPGLYRYDIDQHQIENLDIKYIDIEVEQDILLQPYFVVCSIRVSQLYRVRINITSGHKFRQTSGFDGGLDIEFDNFLFCVFFFAIGCRTNKPIFLDMALQEDNRGDDTAEEMRPTISEEEKSGGGSDKNPLPP</sequence>
<evidence type="ECO:0000256" key="1">
    <source>
        <dbReference type="SAM" id="MobiDB-lite"/>
    </source>
</evidence>
<evidence type="ECO:0000313" key="3">
    <source>
        <dbReference type="Proteomes" id="UP000187203"/>
    </source>
</evidence>
<dbReference type="AlphaFoldDB" id="A0A1R3K231"/>
<accession>A0A1R3K231</accession>
<reference evidence="3" key="1">
    <citation type="submission" date="2013-09" db="EMBL/GenBank/DDBJ databases">
        <title>Corchorus olitorius genome sequencing.</title>
        <authorList>
            <person name="Alam M."/>
            <person name="Haque M.S."/>
            <person name="Islam M.S."/>
            <person name="Emdad E.M."/>
            <person name="Islam M.M."/>
            <person name="Ahmed B."/>
            <person name="Halim A."/>
            <person name="Hossen Q.M.M."/>
            <person name="Hossain M.Z."/>
            <person name="Ahmed R."/>
            <person name="Khan M.M."/>
            <person name="Islam R."/>
            <person name="Rashid M.M."/>
            <person name="Khan S.A."/>
            <person name="Rahman M.S."/>
            <person name="Alam M."/>
            <person name="Yahiya A.S."/>
            <person name="Khan M.S."/>
            <person name="Azam M.S."/>
            <person name="Haque T."/>
            <person name="Lashkar M.Z.H."/>
            <person name="Akhand A.I."/>
            <person name="Morshed G."/>
            <person name="Roy S."/>
            <person name="Uddin K.S."/>
            <person name="Rabeya T."/>
            <person name="Hossain A.S."/>
            <person name="Chowdhury A."/>
            <person name="Snigdha A.R."/>
            <person name="Mortoza M.S."/>
            <person name="Matin S.A."/>
            <person name="Hoque S.M.E."/>
            <person name="Islam M.K."/>
            <person name="Roy D.K."/>
            <person name="Haider R."/>
            <person name="Moosa M.M."/>
            <person name="Elias S.M."/>
            <person name="Hasan A.M."/>
            <person name="Jahan S."/>
            <person name="Shafiuddin M."/>
            <person name="Mahmood N."/>
            <person name="Shommy N.S."/>
        </authorList>
    </citation>
    <scope>NUCLEOTIDE SEQUENCE [LARGE SCALE GENOMIC DNA]</scope>
    <source>
        <strain evidence="3">cv. O-4</strain>
    </source>
</reference>
<proteinExistence type="predicted"/>
<evidence type="ECO:0000313" key="2">
    <source>
        <dbReference type="EMBL" id="OMP01134.1"/>
    </source>
</evidence>
<comment type="caution">
    <text evidence="2">The sequence shown here is derived from an EMBL/GenBank/DDBJ whole genome shotgun (WGS) entry which is preliminary data.</text>
</comment>